<reference evidence="2" key="1">
    <citation type="submission" date="2018-02" db="EMBL/GenBank/DDBJ databases">
        <title>Complete genome of Klebsiella pneumoniae Podoviridae bacteriophage KP8.</title>
        <authorList>
            <person name="Bokovaya O."/>
            <person name="Tikunov A."/>
            <person name="Morozova V."/>
        </authorList>
    </citation>
    <scope>NUCLEOTIDE SEQUENCE [LARGE SCALE GENOMIC DNA]</scope>
</reference>
<dbReference type="EMBL" id="MG922974">
    <property type="protein sequence ID" value="AVJ48954.1"/>
    <property type="molecule type" value="Genomic_DNA"/>
</dbReference>
<dbReference type="GeneID" id="55607674"/>
<evidence type="ECO:0000313" key="1">
    <source>
        <dbReference type="EMBL" id="AVJ48954.1"/>
    </source>
</evidence>
<protein>
    <submittedName>
        <fullName evidence="1">Uncharacterized protein</fullName>
    </submittedName>
</protein>
<organism evidence="1 2">
    <name type="scientific">Klebsiella phage KP8</name>
    <dbReference type="NCBI Taxonomy" id="2099850"/>
    <lineage>
        <taxon>Viruses</taxon>
        <taxon>Duplodnaviria</taxon>
        <taxon>Heunggongvirae</taxon>
        <taxon>Uroviricota</taxon>
        <taxon>Caudoviricetes</taxon>
        <taxon>Schitoviridae</taxon>
        <taxon>Enquatrovirinae</taxon>
        <taxon>Kaypoctavirus</taxon>
        <taxon>Kaypoctavirus KP8</taxon>
    </lineage>
</organism>
<dbReference type="Proteomes" id="UP000241488">
    <property type="component" value="Segment"/>
</dbReference>
<proteinExistence type="predicted"/>
<sequence>MARAKVTAENRYSIQLDDLTFHQLHYLMGVFQNSPMDYTNPNDEPSYESDLRRAIFTACKDVLGNQ</sequence>
<dbReference type="KEGG" id="vg:55607674"/>
<name>A0A2P1CCN2_9CAUD</name>
<keyword evidence="2" id="KW-1185">Reference proteome</keyword>
<dbReference type="RefSeq" id="YP_009837484.1">
    <property type="nucleotide sequence ID" value="NC_048700.1"/>
</dbReference>
<accession>A0A2P1CCN2</accession>
<evidence type="ECO:0000313" key="2">
    <source>
        <dbReference type="Proteomes" id="UP000241488"/>
    </source>
</evidence>